<evidence type="ECO:0000259" key="2">
    <source>
        <dbReference type="Pfam" id="PF00582"/>
    </source>
</evidence>
<dbReference type="InterPro" id="IPR006016">
    <property type="entry name" value="UspA"/>
</dbReference>
<dbReference type="Proteomes" id="UP000727907">
    <property type="component" value="Unassembled WGS sequence"/>
</dbReference>
<protein>
    <submittedName>
        <fullName evidence="3">Universal stress protein</fullName>
    </submittedName>
</protein>
<dbReference type="PANTHER" id="PTHR46268">
    <property type="entry name" value="STRESS RESPONSE PROTEIN NHAX"/>
    <property type="match status" value="1"/>
</dbReference>
<sequence length="301" mass="32217">MIDVKACFPGTSILPTPTAEGCMRSILVTVDDTPSAIAARALAVALARQCGARVRGVTALDVSDLEGVEAVPMGGAQFGYERYRRRQELAKERRARVAQLPELFERSMAESGMQAACTTINADIRAGLLRIVETCDLVVTGRDTEFHLEPLEGVTPLVDHIIAKGSRPVVVCGPEWNDRGPVVVAYDGSAPSAKALQIAALMGVFGTADVRIVSVSREAQAAAAAVERARSFLDAHGVMAEVEVIESTEHPADLLARRAAEMGARLLVMGAFGHRGLGDILFGSTTRRLFDRVPVPLFIYH</sequence>
<feature type="domain" description="UspA" evidence="2">
    <location>
        <begin position="181"/>
        <end position="300"/>
    </location>
</feature>
<dbReference type="EMBL" id="JAHOPB010000001">
    <property type="protein sequence ID" value="MBU8875382.1"/>
    <property type="molecule type" value="Genomic_DNA"/>
</dbReference>
<reference evidence="3 4" key="1">
    <citation type="submission" date="2021-06" db="EMBL/GenBank/DDBJ databases">
        <authorList>
            <person name="Lee D.H."/>
        </authorList>
    </citation>
    <scope>NUCLEOTIDE SEQUENCE [LARGE SCALE GENOMIC DNA]</scope>
    <source>
        <strain evidence="3 4">MMS21-HV4-11</strain>
    </source>
</reference>
<name>A0ABS6ILA5_9HYPH</name>
<dbReference type="PANTHER" id="PTHR46268:SF15">
    <property type="entry name" value="UNIVERSAL STRESS PROTEIN HP_0031"/>
    <property type="match status" value="1"/>
</dbReference>
<gene>
    <name evidence="3" type="ORF">KQ910_16530</name>
</gene>
<keyword evidence="4" id="KW-1185">Reference proteome</keyword>
<accession>A0ABS6ILA5</accession>
<comment type="similarity">
    <text evidence="1">Belongs to the universal stress protein A family.</text>
</comment>
<evidence type="ECO:0000313" key="4">
    <source>
        <dbReference type="Proteomes" id="UP000727907"/>
    </source>
</evidence>
<comment type="caution">
    <text evidence="3">The sequence shown here is derived from an EMBL/GenBank/DDBJ whole genome shotgun (WGS) entry which is preliminary data.</text>
</comment>
<evidence type="ECO:0000313" key="3">
    <source>
        <dbReference type="EMBL" id="MBU8875382.1"/>
    </source>
</evidence>
<dbReference type="CDD" id="cd00293">
    <property type="entry name" value="USP-like"/>
    <property type="match status" value="1"/>
</dbReference>
<evidence type="ECO:0000256" key="1">
    <source>
        <dbReference type="ARBA" id="ARBA00008791"/>
    </source>
</evidence>
<proteinExistence type="inferred from homology"/>
<organism evidence="3 4">
    <name type="scientific">Reyranella humidisoli</name>
    <dbReference type="NCBI Taxonomy" id="2849149"/>
    <lineage>
        <taxon>Bacteria</taxon>
        <taxon>Pseudomonadati</taxon>
        <taxon>Pseudomonadota</taxon>
        <taxon>Alphaproteobacteria</taxon>
        <taxon>Hyphomicrobiales</taxon>
        <taxon>Reyranellaceae</taxon>
        <taxon>Reyranella</taxon>
    </lineage>
</organism>
<dbReference type="Pfam" id="PF00582">
    <property type="entry name" value="Usp"/>
    <property type="match status" value="1"/>
</dbReference>
<dbReference type="RefSeq" id="WP_216962522.1">
    <property type="nucleotide sequence ID" value="NZ_JAHOPB010000001.1"/>
</dbReference>